<proteinExistence type="predicted"/>
<name>A0A284VP26_9EURY</name>
<sequence>MEIAQASIKVKRRTKLKTFFQRIKARQGFKKAIVALARKILCILHHLLTNREPYKENDETTMKNLKLPKDKVPNTMTADEMIKILSDAGYVVSKPVMG</sequence>
<protein>
    <submittedName>
        <fullName evidence="1">Transposase</fullName>
    </submittedName>
</protein>
<dbReference type="AlphaFoldDB" id="A0A284VP26"/>
<gene>
    <name evidence="1" type="ORF">MNV_2200006</name>
</gene>
<evidence type="ECO:0000313" key="1">
    <source>
        <dbReference type="EMBL" id="SNQ61040.1"/>
    </source>
</evidence>
<dbReference type="EMBL" id="FZMP01000136">
    <property type="protein sequence ID" value="SNQ61040.1"/>
    <property type="molecule type" value="Genomic_DNA"/>
</dbReference>
<organism evidence="1 2">
    <name type="scientific">Candidatus Methanoperedens nitratireducens</name>
    <dbReference type="NCBI Taxonomy" id="1392998"/>
    <lineage>
        <taxon>Archaea</taxon>
        <taxon>Methanobacteriati</taxon>
        <taxon>Methanobacteriota</taxon>
        <taxon>Stenosarchaea group</taxon>
        <taxon>Methanomicrobia</taxon>
        <taxon>Methanosarcinales</taxon>
        <taxon>ANME-2 cluster</taxon>
        <taxon>Candidatus Methanoperedentaceae</taxon>
        <taxon>Candidatus Methanoperedens</taxon>
    </lineage>
</organism>
<dbReference type="RefSeq" id="WP_257000017.1">
    <property type="nucleotide sequence ID" value="NZ_FZMP01000136.1"/>
</dbReference>
<evidence type="ECO:0000313" key="2">
    <source>
        <dbReference type="Proteomes" id="UP000218615"/>
    </source>
</evidence>
<keyword evidence="2" id="KW-1185">Reference proteome</keyword>
<accession>A0A284VP26</accession>
<dbReference type="Proteomes" id="UP000218615">
    <property type="component" value="Unassembled WGS sequence"/>
</dbReference>
<reference evidence="2" key="1">
    <citation type="submission" date="2017-06" db="EMBL/GenBank/DDBJ databases">
        <authorList>
            <person name="Cremers G."/>
        </authorList>
    </citation>
    <scope>NUCLEOTIDE SEQUENCE [LARGE SCALE GENOMIC DNA]</scope>
</reference>